<feature type="region of interest" description="Disordered" evidence="1">
    <location>
        <begin position="72"/>
        <end position="110"/>
    </location>
</feature>
<comment type="caution">
    <text evidence="2">The sequence shown here is derived from an EMBL/GenBank/DDBJ whole genome shotgun (WGS) entry which is preliminary data.</text>
</comment>
<dbReference type="EMBL" id="AGNL01029816">
    <property type="protein sequence ID" value="EJK57017.1"/>
    <property type="molecule type" value="Genomic_DNA"/>
</dbReference>
<dbReference type="Proteomes" id="UP000266841">
    <property type="component" value="Unassembled WGS sequence"/>
</dbReference>
<organism evidence="2 3">
    <name type="scientific">Thalassiosira oceanica</name>
    <name type="common">Marine diatom</name>
    <dbReference type="NCBI Taxonomy" id="159749"/>
    <lineage>
        <taxon>Eukaryota</taxon>
        <taxon>Sar</taxon>
        <taxon>Stramenopiles</taxon>
        <taxon>Ochrophyta</taxon>
        <taxon>Bacillariophyta</taxon>
        <taxon>Coscinodiscophyceae</taxon>
        <taxon>Thalassiosirophycidae</taxon>
        <taxon>Thalassiosirales</taxon>
        <taxon>Thalassiosiraceae</taxon>
        <taxon>Thalassiosira</taxon>
    </lineage>
</organism>
<protein>
    <submittedName>
        <fullName evidence="2">Uncharacterized protein</fullName>
    </submittedName>
</protein>
<feature type="region of interest" description="Disordered" evidence="1">
    <location>
        <begin position="1"/>
        <end position="24"/>
    </location>
</feature>
<evidence type="ECO:0000313" key="3">
    <source>
        <dbReference type="Proteomes" id="UP000266841"/>
    </source>
</evidence>
<name>K0SEE5_THAOC</name>
<reference evidence="2 3" key="1">
    <citation type="journal article" date="2012" name="Genome Biol.">
        <title>Genome and low-iron response of an oceanic diatom adapted to chronic iron limitation.</title>
        <authorList>
            <person name="Lommer M."/>
            <person name="Specht M."/>
            <person name="Roy A.S."/>
            <person name="Kraemer L."/>
            <person name="Andreson R."/>
            <person name="Gutowska M.A."/>
            <person name="Wolf J."/>
            <person name="Bergner S.V."/>
            <person name="Schilhabel M.B."/>
            <person name="Klostermeier U.C."/>
            <person name="Beiko R.G."/>
            <person name="Rosenstiel P."/>
            <person name="Hippler M."/>
            <person name="Laroche J."/>
        </authorList>
    </citation>
    <scope>NUCLEOTIDE SEQUENCE [LARGE SCALE GENOMIC DNA]</scope>
    <source>
        <strain evidence="2 3">CCMP1005</strain>
    </source>
</reference>
<evidence type="ECO:0000256" key="1">
    <source>
        <dbReference type="SAM" id="MobiDB-lite"/>
    </source>
</evidence>
<keyword evidence="3" id="KW-1185">Reference proteome</keyword>
<sequence>RSSSGDGRGARTAGGRHPASYEQFTSMRSRGRFWPAVKVEFNGSRPRTYTTRHGTTWTSRTTWEVRWQEAAAVPRTTGADGGEGGDTWKHGASRGAGWPSRGHGGRYMPLVDGRPSREVYRFAPSVIEARKRKIN</sequence>
<gene>
    <name evidence="2" type="ORF">THAOC_22986</name>
</gene>
<proteinExistence type="predicted"/>
<accession>K0SEE5</accession>
<feature type="compositionally biased region" description="Low complexity" evidence="1">
    <location>
        <begin position="1"/>
        <end position="16"/>
    </location>
</feature>
<dbReference type="AlphaFoldDB" id="K0SEE5"/>
<feature type="non-terminal residue" evidence="2">
    <location>
        <position position="1"/>
    </location>
</feature>
<evidence type="ECO:0000313" key="2">
    <source>
        <dbReference type="EMBL" id="EJK57017.1"/>
    </source>
</evidence>